<accession>A0A6G9A9T3</accession>
<dbReference type="Gene3D" id="3.40.1440.10">
    <property type="entry name" value="GIY-YIG endonuclease"/>
    <property type="match status" value="1"/>
</dbReference>
<protein>
    <submittedName>
        <fullName evidence="2">GIY-YIG nuclease family protein</fullName>
    </submittedName>
</protein>
<dbReference type="InterPro" id="IPR035901">
    <property type="entry name" value="GIY-YIG_endonuc_sf"/>
</dbReference>
<evidence type="ECO:0000259" key="1">
    <source>
        <dbReference type="PROSITE" id="PS50164"/>
    </source>
</evidence>
<organism evidence="2 3">
    <name type="scientific">Bradyrhizobium symbiodeficiens</name>
    <dbReference type="NCBI Taxonomy" id="1404367"/>
    <lineage>
        <taxon>Bacteria</taxon>
        <taxon>Pseudomonadati</taxon>
        <taxon>Pseudomonadota</taxon>
        <taxon>Alphaproteobacteria</taxon>
        <taxon>Hyphomicrobiales</taxon>
        <taxon>Nitrobacteraceae</taxon>
        <taxon>Bradyrhizobium</taxon>
    </lineage>
</organism>
<evidence type="ECO:0000313" key="3">
    <source>
        <dbReference type="Proteomes" id="UP000500895"/>
    </source>
</evidence>
<dbReference type="AlphaFoldDB" id="A0A6G9A9T3"/>
<dbReference type="Proteomes" id="UP000500895">
    <property type="component" value="Chromosome"/>
</dbReference>
<dbReference type="CDD" id="cd10449">
    <property type="entry name" value="GIY-YIG_SLX1_like"/>
    <property type="match status" value="1"/>
</dbReference>
<dbReference type="SUPFAM" id="SSF82771">
    <property type="entry name" value="GIY-YIG endonuclease"/>
    <property type="match status" value="1"/>
</dbReference>
<dbReference type="PROSITE" id="PS50164">
    <property type="entry name" value="GIY_YIG"/>
    <property type="match status" value="1"/>
</dbReference>
<gene>
    <name evidence="2" type="ORF">HAV00_23760</name>
</gene>
<reference evidence="2 3" key="1">
    <citation type="journal article" date="2020" name="Int. J. Syst. Evol. Microbiol.">
        <title>Description and complete genome sequences of Bradyrhizobium symbiodeficiens sp. nov., a non-symbiotic bacterium associated with legumes native to Canada.</title>
        <authorList>
            <person name="Bromfield E.S.P."/>
            <person name="Cloutier S."/>
            <person name="Nguyen H.D.T."/>
        </authorList>
    </citation>
    <scope>NUCLEOTIDE SEQUENCE [LARGE SCALE GENOMIC DNA]</scope>
    <source>
        <strain evidence="2 3">101S1MB</strain>
    </source>
</reference>
<sequence length="125" mass="14424">MHYVYLLESEVFVGQRYIGLTTDLRQRLRDHNAGKSSHTSKYGPWRLVTYVAFSDIENARAFERYLKSGSGHAFAKKRLWSSMATDRPVSFAPLYFPCSSRSWITFARPTRRSSIMPTRLLSLPA</sequence>
<dbReference type="EMBL" id="CP050066">
    <property type="protein sequence ID" value="QIP09086.1"/>
    <property type="molecule type" value="Genomic_DNA"/>
</dbReference>
<dbReference type="InterPro" id="IPR000305">
    <property type="entry name" value="GIY-YIG_endonuc"/>
</dbReference>
<feature type="domain" description="GIY-YIG" evidence="1">
    <location>
        <begin position="1"/>
        <end position="78"/>
    </location>
</feature>
<evidence type="ECO:0000313" key="2">
    <source>
        <dbReference type="EMBL" id="QIP09086.1"/>
    </source>
</evidence>
<name>A0A6G9A9T3_9BRAD</name>
<proteinExistence type="predicted"/>
<dbReference type="Pfam" id="PF01541">
    <property type="entry name" value="GIY-YIG"/>
    <property type="match status" value="1"/>
</dbReference>